<dbReference type="SMART" id="SM00185">
    <property type="entry name" value="ARM"/>
    <property type="match status" value="9"/>
</dbReference>
<feature type="repeat" description="ARM" evidence="10">
    <location>
        <begin position="478"/>
        <end position="515"/>
    </location>
</feature>
<feature type="repeat" description="ARM" evidence="10">
    <location>
        <begin position="355"/>
        <end position="397"/>
    </location>
</feature>
<keyword evidence="14" id="KW-1185">Reference proteome</keyword>
<gene>
    <name evidence="13" type="primary">VAC8</name>
    <name evidence="13" type="ORF">MNAN1_002644</name>
</gene>
<dbReference type="Proteomes" id="UP001213623">
    <property type="component" value="Chromosome 4"/>
</dbReference>
<feature type="domain" description="DUF3752" evidence="12">
    <location>
        <begin position="63"/>
        <end position="177"/>
    </location>
</feature>
<dbReference type="Gene3D" id="1.25.10.10">
    <property type="entry name" value="Leucine-rich Repeat Variant"/>
    <property type="match status" value="2"/>
</dbReference>
<dbReference type="InterPro" id="IPR016024">
    <property type="entry name" value="ARM-type_fold"/>
</dbReference>
<evidence type="ECO:0000256" key="2">
    <source>
        <dbReference type="ARBA" id="ARBA00005462"/>
    </source>
</evidence>
<accession>A0AAF0ELM8</accession>
<proteinExistence type="inferred from homology"/>
<feature type="region of interest" description="Disordered" evidence="11">
    <location>
        <begin position="1"/>
        <end position="222"/>
    </location>
</feature>
<dbReference type="PANTHER" id="PTHR47249:SF1">
    <property type="entry name" value="VACUOLAR PROTEIN 8"/>
    <property type="match status" value="1"/>
</dbReference>
<dbReference type="GO" id="GO:0000329">
    <property type="term" value="C:fungal-type vacuole membrane"/>
    <property type="evidence" value="ECO:0007669"/>
    <property type="project" value="TreeGrafter"/>
</dbReference>
<dbReference type="InterPro" id="IPR011989">
    <property type="entry name" value="ARM-like"/>
</dbReference>
<evidence type="ECO:0000259" key="12">
    <source>
        <dbReference type="Pfam" id="PF12572"/>
    </source>
</evidence>
<feature type="repeat" description="ARM" evidence="10">
    <location>
        <begin position="603"/>
        <end position="646"/>
    </location>
</feature>
<keyword evidence="3" id="KW-0926">Vacuole</keyword>
<feature type="compositionally biased region" description="Low complexity" evidence="11">
    <location>
        <begin position="39"/>
        <end position="51"/>
    </location>
</feature>
<comment type="function">
    <text evidence="8">Functions in both vacuole inheritance and protein targeting from the cytoplasm to vacuole.</text>
</comment>
<dbReference type="Pfam" id="PF12572">
    <property type="entry name" value="DUF3752"/>
    <property type="match status" value="1"/>
</dbReference>
<dbReference type="FunFam" id="1.25.10.10:FF:000128">
    <property type="entry name" value="Vacuolar protein-like protein 8"/>
    <property type="match status" value="1"/>
</dbReference>
<dbReference type="GO" id="GO:0043495">
    <property type="term" value="F:protein-membrane adaptor activity"/>
    <property type="evidence" value="ECO:0007669"/>
    <property type="project" value="InterPro"/>
</dbReference>
<evidence type="ECO:0000256" key="9">
    <source>
        <dbReference type="ARBA" id="ARBA00026209"/>
    </source>
</evidence>
<keyword evidence="6" id="KW-0472">Membrane</keyword>
<evidence type="ECO:0000256" key="8">
    <source>
        <dbReference type="ARBA" id="ARBA00024821"/>
    </source>
</evidence>
<feature type="compositionally biased region" description="Basic and acidic residues" evidence="11">
    <location>
        <begin position="97"/>
        <end position="111"/>
    </location>
</feature>
<sequence length="832" mass="92366">MADRWDEEEIGPMPASAPSASSVHQGAQAFMEREERQRQAIAQQEEAQASATSARPDWMLTMPSSNDPKSITPGALRARGFQQATSRAWRAVPDDPFEARRLWTETPEQKRQRMQKGALPADPARERDELEKERVAARDAALHEQVRAQNTGRSRSLLDEHKRRRLEELREKEPRSQKKREHRHHHHRSHRHERRSRRDDRDRSRSPPVRKTRAQREEEDRLRHGEYAAPLFDKDKVLGKGSRLMDERARSRSIADAAQLSSRFATGSSGAGARSPQYEPLLLDNERDAVADLLQYLESMCACFDPDRSETNFFAGEPLRALSTLSFSDNVDLQRSAALAFAEITEKEVREVGRETLEPVLFLLQSHDVEVQRASSAALGNLAVNSENKLLIVKLGGLEPLIRQMLSPNVEVQCNAVGCITNLATHDDNKTKIAKSGALVPLTRLARSKDIRVQRNAAGALLNMTHSDENRQQLVNAGAIPVLVSLLSSTDTDVQYYCTTALSNIAVDAVNRKKLAQTEPRLVQSLIGLMESGSLKVQCQAALALRNLASDEKYQIEIVRSNGLPPLLRLLRSSFLPLILSAAACVRNVSIHPMNESPIIDAGFLHPLIELLSHEENEELQCHAISTLRNLAASSERNKAAIIDAGAVERIKELVLHVPLSVQSEMTACTAVLALSEDLKPQLLETGICEVLLPLTDSPSIEVQGNSAAALGNLSSKADDYAPFNAVWDKPAGGMHGYLIRFLESDDTTFQHIAVWTLIQLLESGNAELEQHIRDSQHLFALVRQLQARGNSDETTDGAEVDDGSPEKEIAALSRRIEEILFDEGDTSHEAP</sequence>
<feature type="compositionally biased region" description="Basic and acidic residues" evidence="11">
    <location>
        <begin position="123"/>
        <end position="146"/>
    </location>
</feature>
<keyword evidence="7" id="KW-0449">Lipoprotein</keyword>
<evidence type="ECO:0000313" key="13">
    <source>
        <dbReference type="EMBL" id="WFD27643.1"/>
    </source>
</evidence>
<dbReference type="FunFam" id="1.25.10.10:FF:000236">
    <property type="entry name" value="Vacuolar protein 8, variant"/>
    <property type="match status" value="1"/>
</dbReference>
<evidence type="ECO:0000313" key="14">
    <source>
        <dbReference type="Proteomes" id="UP001213623"/>
    </source>
</evidence>
<keyword evidence="5" id="KW-0677">Repeat</keyword>
<feature type="compositionally biased region" description="Basic and acidic residues" evidence="11">
    <location>
        <begin position="156"/>
        <end position="176"/>
    </location>
</feature>
<feature type="compositionally biased region" description="Acidic residues" evidence="11">
    <location>
        <begin position="1"/>
        <end position="10"/>
    </location>
</feature>
<evidence type="ECO:0000256" key="10">
    <source>
        <dbReference type="PROSITE-ProRule" id="PRU00259"/>
    </source>
</evidence>
<feature type="compositionally biased region" description="Low complexity" evidence="11">
    <location>
        <begin position="12"/>
        <end position="22"/>
    </location>
</feature>
<feature type="repeat" description="ARM" evidence="10">
    <location>
        <begin position="521"/>
        <end position="563"/>
    </location>
</feature>
<evidence type="ECO:0000256" key="6">
    <source>
        <dbReference type="ARBA" id="ARBA00023136"/>
    </source>
</evidence>
<reference evidence="13" key="1">
    <citation type="submission" date="2023-03" db="EMBL/GenBank/DDBJ databases">
        <title>Mating type loci evolution in Malassezia.</title>
        <authorList>
            <person name="Coelho M.A."/>
        </authorList>
    </citation>
    <scope>NUCLEOTIDE SEQUENCE</scope>
    <source>
        <strain evidence="13">CBS 9557</strain>
    </source>
</reference>
<evidence type="ECO:0000256" key="4">
    <source>
        <dbReference type="ARBA" id="ARBA00022707"/>
    </source>
</evidence>
<dbReference type="AlphaFoldDB" id="A0AAF0ELM8"/>
<comment type="subcellular location">
    <subcellularLocation>
        <location evidence="1">Vacuole membrane</location>
        <topology evidence="1">Lipid-anchor</topology>
    </subcellularLocation>
</comment>
<name>A0AAF0ELM8_9BASI</name>
<dbReference type="Pfam" id="PF00514">
    <property type="entry name" value="Arm"/>
    <property type="match status" value="7"/>
</dbReference>
<feature type="compositionally biased region" description="Basic residues" evidence="11">
    <location>
        <begin position="177"/>
        <end position="195"/>
    </location>
</feature>
<feature type="repeat" description="ARM" evidence="10">
    <location>
        <begin position="437"/>
        <end position="479"/>
    </location>
</feature>
<protein>
    <recommendedName>
        <fullName evidence="9">Vacuolar protein 8</fullName>
    </recommendedName>
</protein>
<evidence type="ECO:0000256" key="7">
    <source>
        <dbReference type="ARBA" id="ARBA00023288"/>
    </source>
</evidence>
<dbReference type="EMBL" id="CP119895">
    <property type="protein sequence ID" value="WFD27643.1"/>
    <property type="molecule type" value="Genomic_DNA"/>
</dbReference>
<dbReference type="InterPro" id="IPR022226">
    <property type="entry name" value="DUF3752"/>
</dbReference>
<dbReference type="GO" id="GO:0000045">
    <property type="term" value="P:autophagosome assembly"/>
    <property type="evidence" value="ECO:0007669"/>
    <property type="project" value="TreeGrafter"/>
</dbReference>
<evidence type="ECO:0000256" key="11">
    <source>
        <dbReference type="SAM" id="MobiDB-lite"/>
    </source>
</evidence>
<feature type="repeat" description="ARM" evidence="10">
    <location>
        <begin position="562"/>
        <end position="604"/>
    </location>
</feature>
<dbReference type="InterPro" id="IPR000225">
    <property type="entry name" value="Armadillo"/>
</dbReference>
<dbReference type="PROSITE" id="PS50176">
    <property type="entry name" value="ARM_REPEAT"/>
    <property type="match status" value="7"/>
</dbReference>
<feature type="compositionally biased region" description="Basic and acidic residues" evidence="11">
    <location>
        <begin position="196"/>
        <end position="205"/>
    </location>
</feature>
<dbReference type="InterPro" id="IPR045156">
    <property type="entry name" value="Vac8"/>
</dbReference>
<evidence type="ECO:0000256" key="1">
    <source>
        <dbReference type="ARBA" id="ARBA00004592"/>
    </source>
</evidence>
<organism evidence="13 14">
    <name type="scientific">Malassezia nana</name>
    <dbReference type="NCBI Taxonomy" id="180528"/>
    <lineage>
        <taxon>Eukaryota</taxon>
        <taxon>Fungi</taxon>
        <taxon>Dikarya</taxon>
        <taxon>Basidiomycota</taxon>
        <taxon>Ustilaginomycotina</taxon>
        <taxon>Malasseziomycetes</taxon>
        <taxon>Malasseziales</taxon>
        <taxon>Malasseziaceae</taxon>
        <taxon>Malassezia</taxon>
    </lineage>
</organism>
<dbReference type="SUPFAM" id="SSF48371">
    <property type="entry name" value="ARM repeat"/>
    <property type="match status" value="2"/>
</dbReference>
<evidence type="ECO:0000256" key="5">
    <source>
        <dbReference type="ARBA" id="ARBA00022737"/>
    </source>
</evidence>
<feature type="repeat" description="ARM" evidence="10">
    <location>
        <begin position="396"/>
        <end position="438"/>
    </location>
</feature>
<dbReference type="FunFam" id="1.25.10.10:FF:000131">
    <property type="entry name" value="Vacuolar protein 8"/>
    <property type="match status" value="1"/>
</dbReference>
<evidence type="ECO:0000256" key="3">
    <source>
        <dbReference type="ARBA" id="ARBA00022554"/>
    </source>
</evidence>
<keyword evidence="4" id="KW-0519">Myristate</keyword>
<dbReference type="GO" id="GO:0071562">
    <property type="term" value="P:nucleus-vacuole junction assembly"/>
    <property type="evidence" value="ECO:0007669"/>
    <property type="project" value="InterPro"/>
</dbReference>
<dbReference type="PANTHER" id="PTHR47249">
    <property type="entry name" value="VACUOLAR PROTEIN 8"/>
    <property type="match status" value="1"/>
</dbReference>
<comment type="similarity">
    <text evidence="2">Belongs to the beta-catenin family.</text>
</comment>